<keyword evidence="2" id="KW-1133">Transmembrane helix</keyword>
<gene>
    <name evidence="3" type="ORF">AVO44_06520</name>
</gene>
<name>A0A0X3TZ25_9RHOB</name>
<feature type="region of interest" description="Disordered" evidence="1">
    <location>
        <begin position="1"/>
        <end position="23"/>
    </location>
</feature>
<protein>
    <submittedName>
        <fullName evidence="3">Uncharacterized protein</fullName>
    </submittedName>
</protein>
<evidence type="ECO:0000313" key="3">
    <source>
        <dbReference type="EMBL" id="KUJ79826.1"/>
    </source>
</evidence>
<comment type="caution">
    <text evidence="3">The sequence shown here is derived from an EMBL/GenBank/DDBJ whole genome shotgun (WGS) entry which is preliminary data.</text>
</comment>
<dbReference type="EMBL" id="LQBP01000003">
    <property type="protein sequence ID" value="KUJ79826.1"/>
    <property type="molecule type" value="Genomic_DNA"/>
</dbReference>
<feature type="compositionally biased region" description="Polar residues" evidence="1">
    <location>
        <begin position="87"/>
        <end position="96"/>
    </location>
</feature>
<keyword evidence="4" id="KW-1185">Reference proteome</keyword>
<feature type="region of interest" description="Disordered" evidence="1">
    <location>
        <begin position="44"/>
        <end position="179"/>
    </location>
</feature>
<evidence type="ECO:0000313" key="4">
    <source>
        <dbReference type="Proteomes" id="UP000053690"/>
    </source>
</evidence>
<feature type="region of interest" description="Disordered" evidence="1">
    <location>
        <begin position="596"/>
        <end position="618"/>
    </location>
</feature>
<dbReference type="OrthoDB" id="7701077at2"/>
<feature type="compositionally biased region" description="Polar residues" evidence="1">
    <location>
        <begin position="57"/>
        <end position="74"/>
    </location>
</feature>
<organism evidence="3 4">
    <name type="scientific">Ruegeria profundi</name>
    <dbReference type="NCBI Taxonomy" id="1685378"/>
    <lineage>
        <taxon>Bacteria</taxon>
        <taxon>Pseudomonadati</taxon>
        <taxon>Pseudomonadota</taxon>
        <taxon>Alphaproteobacteria</taxon>
        <taxon>Rhodobacterales</taxon>
        <taxon>Roseobacteraceae</taxon>
        <taxon>Ruegeria</taxon>
    </lineage>
</organism>
<dbReference type="Proteomes" id="UP000053690">
    <property type="component" value="Unassembled WGS sequence"/>
</dbReference>
<evidence type="ECO:0000256" key="1">
    <source>
        <dbReference type="SAM" id="MobiDB-lite"/>
    </source>
</evidence>
<feature type="transmembrane region" description="Helical" evidence="2">
    <location>
        <begin position="203"/>
        <end position="224"/>
    </location>
</feature>
<evidence type="ECO:0000256" key="2">
    <source>
        <dbReference type="SAM" id="Phobius"/>
    </source>
</evidence>
<accession>A0A0X3TZ25</accession>
<feature type="compositionally biased region" description="Basic and acidic residues" evidence="1">
    <location>
        <begin position="44"/>
        <end position="54"/>
    </location>
</feature>
<proteinExistence type="predicted"/>
<feature type="compositionally biased region" description="Polar residues" evidence="1">
    <location>
        <begin position="123"/>
        <end position="135"/>
    </location>
</feature>
<keyword evidence="2" id="KW-0472">Membrane</keyword>
<sequence length="633" mass="66374">MTKANGPKARPEVARKNAGKTADIYDFVQSPEWQKVLEKARLEQEIKRSTDTPKGKTPQTAKPDQGKAAQSTIGEQAKAAQKPWSESLEQARQQRNAEFIRRRGESVNPGQNTESAGGATGKTPENASAPPQNSAAEPDQSAAPSPQPKEDAATADDLNQQESEQQDTEYSLRLSPEEVDHRISKKLAQRLEDHQRARRKVKFGLIALGCVIGAAVSSSVILMMTGGRSPDAPELAGSGATGSELAEPVPLQDGLQTGALQSDLFAGTGDQVVSADLFDTGPTSPPALEDALAESDDLDSLAALAPPLSGLAGGTEATLPTNPASAAPSVLSYVPALEQPLMPVGGPGYLPRREANPSFLPYDYTPEFFVSALAPTFENSTDFEPITVSVVPTVPRQRAPNVLAEIALPQSPARLSNAALAPLQVGVRSPDLPVSVAPVTGELIAAASDPSVLLDDVALSPPAFQPRALTLRPNPLEQEEKPSEPAALSIEIVEPLDNAPVGTSAAFRLYAPNQLSEDAVAAVVADLKNTGHELSGTARVGYRVSQSNVRFYHQQDAAQAAALAEAAGALLRDFTGSNSKTPSGLVELYLAGEGAGPAPVKRTASSPSRSAPTNASVTRLRSQVLKKLRTTAN</sequence>
<feature type="compositionally biased region" description="Polar residues" evidence="1">
    <location>
        <begin position="603"/>
        <end position="618"/>
    </location>
</feature>
<dbReference type="STRING" id="1685378.AVO44_06520"/>
<dbReference type="AlphaFoldDB" id="A0A0X3TZ25"/>
<reference evidence="4" key="1">
    <citation type="submission" date="2015-12" db="EMBL/GenBank/DDBJ databases">
        <authorList>
            <person name="Zhang G."/>
            <person name="Stingl U."/>
        </authorList>
    </citation>
    <scope>NUCLEOTIDE SEQUENCE [LARGE SCALE GENOMIC DNA]</scope>
    <source>
        <strain evidence="4">ZGT108</strain>
    </source>
</reference>
<keyword evidence="2" id="KW-0812">Transmembrane</keyword>
<dbReference type="RefSeq" id="WP_068334316.1">
    <property type="nucleotide sequence ID" value="NZ_LQBP01000003.1"/>
</dbReference>